<reference evidence="2" key="1">
    <citation type="submission" date="2022-11" db="EMBL/GenBank/DDBJ databases">
        <title>Marinomonas sp. nov., isolated from marine algae.</title>
        <authorList>
            <person name="Choi D.G."/>
            <person name="Kim J.M."/>
            <person name="Lee J.K."/>
            <person name="Baek J.H."/>
            <person name="Jeon C.O."/>
        </authorList>
    </citation>
    <scope>NUCLEOTIDE SEQUENCE</scope>
    <source>
        <strain evidence="2">KJ51-3</strain>
    </source>
</reference>
<name>A0ABT3KK75_9GAMM</name>
<keyword evidence="1" id="KW-1133">Transmembrane helix</keyword>
<proteinExistence type="predicted"/>
<feature type="transmembrane region" description="Helical" evidence="1">
    <location>
        <begin position="20"/>
        <end position="46"/>
    </location>
</feature>
<dbReference type="Proteomes" id="UP001431181">
    <property type="component" value="Unassembled WGS sequence"/>
</dbReference>
<keyword evidence="1" id="KW-0812">Transmembrane</keyword>
<protein>
    <submittedName>
        <fullName evidence="2">Pilus assembly protein</fullName>
    </submittedName>
</protein>
<dbReference type="EMBL" id="JAPEUL010000009">
    <property type="protein sequence ID" value="MCW4630541.1"/>
    <property type="molecule type" value="Genomic_DNA"/>
</dbReference>
<evidence type="ECO:0000313" key="2">
    <source>
        <dbReference type="EMBL" id="MCW4630541.1"/>
    </source>
</evidence>
<accession>A0ABT3KK75</accession>
<dbReference type="RefSeq" id="WP_265219890.1">
    <property type="nucleotide sequence ID" value="NZ_JAPEUL010000009.1"/>
</dbReference>
<evidence type="ECO:0000256" key="1">
    <source>
        <dbReference type="SAM" id="Phobius"/>
    </source>
</evidence>
<sequence>MRSVRLFSKDNQALVSVEFALLFPVIIFSSMMLIELIRIAVVIVFVGRTLDNVVQALPSEKAFLSLKEEDKSQWLSHDIVKQSYGMVSIENIDVTFQTFSISSYSKNIKLDDSHSTSMLNISLLLNENFITPLPYFFGLGNSFQHEYRQVVGDLINTSVL</sequence>
<keyword evidence="3" id="KW-1185">Reference proteome</keyword>
<organism evidence="2 3">
    <name type="scientific">Marinomonas rhodophyticola</name>
    <dbReference type="NCBI Taxonomy" id="2992803"/>
    <lineage>
        <taxon>Bacteria</taxon>
        <taxon>Pseudomonadati</taxon>
        <taxon>Pseudomonadota</taxon>
        <taxon>Gammaproteobacteria</taxon>
        <taxon>Oceanospirillales</taxon>
        <taxon>Oceanospirillaceae</taxon>
        <taxon>Marinomonas</taxon>
    </lineage>
</organism>
<keyword evidence="1" id="KW-0472">Membrane</keyword>
<gene>
    <name evidence="2" type="ORF">ONZ52_17030</name>
</gene>
<comment type="caution">
    <text evidence="2">The sequence shown here is derived from an EMBL/GenBank/DDBJ whole genome shotgun (WGS) entry which is preliminary data.</text>
</comment>
<evidence type="ECO:0000313" key="3">
    <source>
        <dbReference type="Proteomes" id="UP001431181"/>
    </source>
</evidence>